<dbReference type="PRINTS" id="PR01472">
    <property type="entry name" value="ICAMVCAM1"/>
</dbReference>
<evidence type="ECO:0000256" key="4">
    <source>
        <dbReference type="ARBA" id="ARBA00022729"/>
    </source>
</evidence>
<evidence type="ECO:0000256" key="6">
    <source>
        <dbReference type="ARBA" id="ARBA00022889"/>
    </source>
</evidence>
<dbReference type="InterPro" id="IPR036179">
    <property type="entry name" value="Ig-like_dom_sf"/>
</dbReference>
<name>A0ABU7BZZ8_9TELE</name>
<dbReference type="Gene3D" id="2.60.40.10">
    <property type="entry name" value="Immunoglobulins"/>
    <property type="match status" value="3"/>
</dbReference>
<evidence type="ECO:0000256" key="8">
    <source>
        <dbReference type="ARBA" id="ARBA00023136"/>
    </source>
</evidence>
<evidence type="ECO:0000256" key="5">
    <source>
        <dbReference type="ARBA" id="ARBA00022737"/>
    </source>
</evidence>
<organism evidence="15 16">
    <name type="scientific">Ataeniobius toweri</name>
    <dbReference type="NCBI Taxonomy" id="208326"/>
    <lineage>
        <taxon>Eukaryota</taxon>
        <taxon>Metazoa</taxon>
        <taxon>Chordata</taxon>
        <taxon>Craniata</taxon>
        <taxon>Vertebrata</taxon>
        <taxon>Euteleostomi</taxon>
        <taxon>Actinopterygii</taxon>
        <taxon>Neopterygii</taxon>
        <taxon>Teleostei</taxon>
        <taxon>Neoteleostei</taxon>
        <taxon>Acanthomorphata</taxon>
        <taxon>Ovalentaria</taxon>
        <taxon>Atherinomorphae</taxon>
        <taxon>Cyprinodontiformes</taxon>
        <taxon>Goodeidae</taxon>
        <taxon>Ataeniobius</taxon>
    </lineage>
</organism>
<evidence type="ECO:0000256" key="11">
    <source>
        <dbReference type="ARBA" id="ARBA00023319"/>
    </source>
</evidence>
<evidence type="ECO:0000256" key="2">
    <source>
        <dbReference type="ARBA" id="ARBA00005925"/>
    </source>
</evidence>
<protein>
    <recommendedName>
        <fullName evidence="14">Ig-like domain-containing protein</fullName>
    </recommendedName>
</protein>
<feature type="signal peptide" evidence="13">
    <location>
        <begin position="1"/>
        <end position="29"/>
    </location>
</feature>
<dbReference type="PANTHER" id="PTHR13771">
    <property type="entry name" value="INTERCELLULAR ADHESION MOLECULE"/>
    <property type="match status" value="1"/>
</dbReference>
<dbReference type="Pfam" id="PF03921">
    <property type="entry name" value="ICAM_N"/>
    <property type="match status" value="1"/>
</dbReference>
<dbReference type="EMBL" id="JAHUTI010071550">
    <property type="protein sequence ID" value="MED6255650.1"/>
    <property type="molecule type" value="Genomic_DNA"/>
</dbReference>
<dbReference type="PROSITE" id="PS50835">
    <property type="entry name" value="IG_LIKE"/>
    <property type="match status" value="1"/>
</dbReference>
<keyword evidence="16" id="KW-1185">Reference proteome</keyword>
<keyword evidence="4 13" id="KW-0732">Signal</keyword>
<dbReference type="InterPro" id="IPR013768">
    <property type="entry name" value="ICAM_N"/>
</dbReference>
<dbReference type="Proteomes" id="UP001345963">
    <property type="component" value="Unassembled WGS sequence"/>
</dbReference>
<reference evidence="15 16" key="1">
    <citation type="submission" date="2021-07" db="EMBL/GenBank/DDBJ databases">
        <authorList>
            <person name="Palmer J.M."/>
        </authorList>
    </citation>
    <scope>NUCLEOTIDE SEQUENCE [LARGE SCALE GENOMIC DNA]</scope>
    <source>
        <strain evidence="15 16">AT_MEX2019</strain>
        <tissue evidence="15">Muscle</tissue>
    </source>
</reference>
<dbReference type="InterPro" id="IPR013783">
    <property type="entry name" value="Ig-like_fold"/>
</dbReference>
<dbReference type="SUPFAM" id="SSF48726">
    <property type="entry name" value="Immunoglobulin"/>
    <property type="match status" value="3"/>
</dbReference>
<keyword evidence="3 12" id="KW-0812">Transmembrane</keyword>
<dbReference type="InterPro" id="IPR003987">
    <property type="entry name" value="ICAM_VCAM_N"/>
</dbReference>
<evidence type="ECO:0000256" key="1">
    <source>
        <dbReference type="ARBA" id="ARBA00004479"/>
    </source>
</evidence>
<evidence type="ECO:0000256" key="12">
    <source>
        <dbReference type="SAM" id="Phobius"/>
    </source>
</evidence>
<comment type="similarity">
    <text evidence="2">Belongs to the immunoglobulin superfamily. ICAM family.</text>
</comment>
<evidence type="ECO:0000256" key="13">
    <source>
        <dbReference type="SAM" id="SignalP"/>
    </source>
</evidence>
<keyword evidence="9" id="KW-1015">Disulfide bond</keyword>
<evidence type="ECO:0000313" key="15">
    <source>
        <dbReference type="EMBL" id="MED6255650.1"/>
    </source>
</evidence>
<comment type="caution">
    <text evidence="15">The sequence shown here is derived from an EMBL/GenBank/DDBJ whole genome shotgun (WGS) entry which is preliminary data.</text>
</comment>
<dbReference type="InterPro" id="IPR047012">
    <property type="entry name" value="ICAM_VCAM"/>
</dbReference>
<feature type="domain" description="Ig-like" evidence="14">
    <location>
        <begin position="226"/>
        <end position="308"/>
    </location>
</feature>
<dbReference type="Pfam" id="PF13927">
    <property type="entry name" value="Ig_3"/>
    <property type="match status" value="1"/>
</dbReference>
<accession>A0ABU7BZZ8</accession>
<feature type="transmembrane region" description="Helical" evidence="12">
    <location>
        <begin position="314"/>
        <end position="339"/>
    </location>
</feature>
<evidence type="ECO:0000256" key="3">
    <source>
        <dbReference type="ARBA" id="ARBA00022692"/>
    </source>
</evidence>
<evidence type="ECO:0000256" key="7">
    <source>
        <dbReference type="ARBA" id="ARBA00022989"/>
    </source>
</evidence>
<keyword evidence="6" id="KW-0130">Cell adhesion</keyword>
<gene>
    <name evidence="15" type="ORF">ATANTOWER_012788</name>
</gene>
<evidence type="ECO:0000313" key="16">
    <source>
        <dbReference type="Proteomes" id="UP001345963"/>
    </source>
</evidence>
<dbReference type="PANTHER" id="PTHR13771:SF9">
    <property type="entry name" value="INTERCELLULAR ADHESION MOLECULE 5"/>
    <property type="match status" value="1"/>
</dbReference>
<evidence type="ECO:0000256" key="9">
    <source>
        <dbReference type="ARBA" id="ARBA00023157"/>
    </source>
</evidence>
<evidence type="ECO:0000256" key="10">
    <source>
        <dbReference type="ARBA" id="ARBA00023180"/>
    </source>
</evidence>
<comment type="subcellular location">
    <subcellularLocation>
        <location evidence="1">Membrane</location>
        <topology evidence="1">Single-pass type I membrane protein</topology>
    </subcellularLocation>
</comment>
<evidence type="ECO:0000259" key="14">
    <source>
        <dbReference type="PROSITE" id="PS50835"/>
    </source>
</evidence>
<keyword evidence="11" id="KW-0393">Immunoglobulin domain</keyword>
<keyword evidence="10" id="KW-0325">Glycoprotein</keyword>
<proteinExistence type="inferred from homology"/>
<feature type="chain" id="PRO_5046197778" description="Ig-like domain-containing protein" evidence="13">
    <location>
        <begin position="30"/>
        <end position="360"/>
    </location>
</feature>
<keyword evidence="8 12" id="KW-0472">Membrane</keyword>
<sequence>MKMQQWLKTTMRFLVFLTFILWAGKSAHSCEIDFHPPLVFVEFGGSATANCDASLCSNLAGIGWESSYGGTGLIEGQSTLNVNLENVKEWNTEPKCYILFSNDTQRNKNLPITVYKMPKKVSMPKPISPMKATGEYYVLQCDVEDVAPANRLIITLYKGNERIYEQNREGHNPLPVNESLQTTVNVVAEDHGKEVWCEARLNFSPAEQSPPPMRSESHVLTVFYPPTLTEPTNETLEISFGKAISLNCSATGNPTPVYSWHFADPTQEGIQKQNVTGPILTEDFRVSGVYSCTASNAAGGTTKYFNINKPSRNWTTIAVILAVFLTLGAVLFIGGAIFVTINGTFSFRRGIYRPTSTGPI</sequence>
<keyword evidence="5" id="KW-0677">Repeat</keyword>
<dbReference type="InterPro" id="IPR007110">
    <property type="entry name" value="Ig-like_dom"/>
</dbReference>
<keyword evidence="7 12" id="KW-1133">Transmembrane helix</keyword>